<dbReference type="EMBL" id="JAACXV010007320">
    <property type="protein sequence ID" value="KAF7276342.1"/>
    <property type="molecule type" value="Genomic_DNA"/>
</dbReference>
<dbReference type="Pfam" id="PF02390">
    <property type="entry name" value="Methyltransf_4"/>
    <property type="match status" value="1"/>
</dbReference>
<gene>
    <name evidence="8" type="ORF">GWI33_010453</name>
</gene>
<evidence type="ECO:0000256" key="7">
    <source>
        <dbReference type="SAM" id="MobiDB-lite"/>
    </source>
</evidence>
<keyword evidence="9" id="KW-1185">Reference proteome</keyword>
<keyword evidence="6" id="KW-0819">tRNA processing</keyword>
<dbReference type="EC" id="2.1.1.33" evidence="2"/>
<dbReference type="InterPro" id="IPR003358">
    <property type="entry name" value="tRNA_(Gua-N-7)_MeTrfase_Trmb"/>
</dbReference>
<dbReference type="SUPFAM" id="SSF53335">
    <property type="entry name" value="S-adenosyl-L-methionine-dependent methyltransferases"/>
    <property type="match status" value="1"/>
</dbReference>
<dbReference type="Gene3D" id="3.40.50.150">
    <property type="entry name" value="Vaccinia Virus protein VP39"/>
    <property type="match status" value="1"/>
</dbReference>
<evidence type="ECO:0000256" key="1">
    <source>
        <dbReference type="ARBA" id="ARBA00000142"/>
    </source>
</evidence>
<evidence type="ECO:0000256" key="5">
    <source>
        <dbReference type="ARBA" id="ARBA00022691"/>
    </source>
</evidence>
<feature type="region of interest" description="Disordered" evidence="7">
    <location>
        <begin position="1"/>
        <end position="20"/>
    </location>
</feature>
<dbReference type="GO" id="GO:0008176">
    <property type="term" value="F:tRNA (guanine(46)-N7)-methyltransferase activity"/>
    <property type="evidence" value="ECO:0007669"/>
    <property type="project" value="UniProtKB-EC"/>
</dbReference>
<accession>A0A834ILR4</accession>
<dbReference type="InterPro" id="IPR029063">
    <property type="entry name" value="SAM-dependent_MTases_sf"/>
</dbReference>
<dbReference type="Proteomes" id="UP000625711">
    <property type="component" value="Unassembled WGS sequence"/>
</dbReference>
<evidence type="ECO:0000313" key="8">
    <source>
        <dbReference type="EMBL" id="KAF7276342.1"/>
    </source>
</evidence>
<keyword evidence="5" id="KW-0949">S-adenosyl-L-methionine</keyword>
<evidence type="ECO:0000256" key="6">
    <source>
        <dbReference type="ARBA" id="ARBA00022694"/>
    </source>
</evidence>
<dbReference type="AlphaFoldDB" id="A0A834ILR4"/>
<name>A0A834ILR4_RHYFE</name>
<feature type="non-terminal residue" evidence="8">
    <location>
        <position position="75"/>
    </location>
</feature>
<protein>
    <recommendedName>
        <fullName evidence="2">tRNA (guanine(46)-N(7))-methyltransferase</fullName>
        <ecNumber evidence="2">2.1.1.33</ecNumber>
    </recommendedName>
</protein>
<evidence type="ECO:0000256" key="3">
    <source>
        <dbReference type="ARBA" id="ARBA00022603"/>
    </source>
</evidence>
<comment type="caution">
    <text evidence="8">The sequence shown here is derived from an EMBL/GenBank/DDBJ whole genome shotgun (WGS) entry which is preliminary data.</text>
</comment>
<reference evidence="8" key="1">
    <citation type="submission" date="2020-08" db="EMBL/GenBank/DDBJ databases">
        <title>Genome sequencing and assembly of the red palm weevil Rhynchophorus ferrugineus.</title>
        <authorList>
            <person name="Dias G.B."/>
            <person name="Bergman C.M."/>
            <person name="Manee M."/>
        </authorList>
    </citation>
    <scope>NUCLEOTIDE SEQUENCE</scope>
    <source>
        <strain evidence="8">AA-2017</strain>
        <tissue evidence="8">Whole larva</tissue>
    </source>
</reference>
<evidence type="ECO:0000256" key="4">
    <source>
        <dbReference type="ARBA" id="ARBA00022679"/>
    </source>
</evidence>
<keyword evidence="3" id="KW-0489">Methyltransferase</keyword>
<comment type="catalytic activity">
    <reaction evidence="1">
        <text>guanosine(46) in tRNA + S-adenosyl-L-methionine = N(7)-methylguanosine(46) in tRNA + S-adenosyl-L-homocysteine</text>
        <dbReference type="Rhea" id="RHEA:42708"/>
        <dbReference type="Rhea" id="RHEA-COMP:10188"/>
        <dbReference type="Rhea" id="RHEA-COMP:10189"/>
        <dbReference type="ChEBI" id="CHEBI:57856"/>
        <dbReference type="ChEBI" id="CHEBI:59789"/>
        <dbReference type="ChEBI" id="CHEBI:74269"/>
        <dbReference type="ChEBI" id="CHEBI:74480"/>
        <dbReference type="EC" id="2.1.1.33"/>
    </reaction>
</comment>
<keyword evidence="4" id="KW-0808">Transferase</keyword>
<evidence type="ECO:0000256" key="2">
    <source>
        <dbReference type="ARBA" id="ARBA00011977"/>
    </source>
</evidence>
<proteinExistence type="predicted"/>
<sequence length="75" mass="8614">MSVPNIRPFQPQHLKAPRDFQPIGNQPLCLEIGAGKGKHACLFARQQPQQTLIAIERTSEKFLAMQKQYREQQLN</sequence>
<organism evidence="8 9">
    <name type="scientific">Rhynchophorus ferrugineus</name>
    <name type="common">Red palm weevil</name>
    <name type="synonym">Curculio ferrugineus</name>
    <dbReference type="NCBI Taxonomy" id="354439"/>
    <lineage>
        <taxon>Eukaryota</taxon>
        <taxon>Metazoa</taxon>
        <taxon>Ecdysozoa</taxon>
        <taxon>Arthropoda</taxon>
        <taxon>Hexapoda</taxon>
        <taxon>Insecta</taxon>
        <taxon>Pterygota</taxon>
        <taxon>Neoptera</taxon>
        <taxon>Endopterygota</taxon>
        <taxon>Coleoptera</taxon>
        <taxon>Polyphaga</taxon>
        <taxon>Cucujiformia</taxon>
        <taxon>Curculionidae</taxon>
        <taxon>Dryophthorinae</taxon>
        <taxon>Rhynchophorus</taxon>
    </lineage>
</organism>
<evidence type="ECO:0000313" key="9">
    <source>
        <dbReference type="Proteomes" id="UP000625711"/>
    </source>
</evidence>